<dbReference type="PROSITE" id="PS51163">
    <property type="entry name" value="YRDC"/>
    <property type="match status" value="1"/>
</dbReference>
<comment type="catalytic activity">
    <reaction evidence="11">
        <text>L-threonine + hydrogencarbonate + ATP = L-threonylcarbamoyladenylate + diphosphate + H2O</text>
        <dbReference type="Rhea" id="RHEA:36407"/>
        <dbReference type="ChEBI" id="CHEBI:15377"/>
        <dbReference type="ChEBI" id="CHEBI:17544"/>
        <dbReference type="ChEBI" id="CHEBI:30616"/>
        <dbReference type="ChEBI" id="CHEBI:33019"/>
        <dbReference type="ChEBI" id="CHEBI:57926"/>
        <dbReference type="ChEBI" id="CHEBI:73682"/>
        <dbReference type="EC" id="2.7.7.87"/>
    </reaction>
</comment>
<evidence type="ECO:0000256" key="1">
    <source>
        <dbReference type="ARBA" id="ARBA00004496"/>
    </source>
</evidence>
<dbReference type="PANTHER" id="PTHR17490:SF16">
    <property type="entry name" value="THREONYLCARBAMOYL-AMP SYNTHASE"/>
    <property type="match status" value="1"/>
</dbReference>
<name>A0A0F7WYC5_CHLPN</name>
<keyword evidence="6" id="KW-0819">tRNA processing</keyword>
<evidence type="ECO:0000256" key="9">
    <source>
        <dbReference type="ARBA" id="ARBA00022840"/>
    </source>
</evidence>
<dbReference type="InterPro" id="IPR006070">
    <property type="entry name" value="Sua5-like_dom"/>
</dbReference>
<reference evidence="13" key="1">
    <citation type="submission" date="2015-05" db="EMBL/GenBank/DDBJ databases">
        <authorList>
            <person name="Rattei Thomas"/>
        </authorList>
    </citation>
    <scope>NUCLEOTIDE SEQUENCE</scope>
    <source>
        <strain evidence="13">DC9</strain>
    </source>
</reference>
<evidence type="ECO:0000256" key="8">
    <source>
        <dbReference type="ARBA" id="ARBA00022741"/>
    </source>
</evidence>
<dbReference type="Pfam" id="PF01300">
    <property type="entry name" value="Sua5_yciO_yrdC"/>
    <property type="match status" value="1"/>
</dbReference>
<comment type="subcellular location">
    <subcellularLocation>
        <location evidence="1">Cytoplasm</location>
    </subcellularLocation>
</comment>
<dbReference type="InterPro" id="IPR050156">
    <property type="entry name" value="TC-AMP_synthase_SUA5"/>
</dbReference>
<evidence type="ECO:0000256" key="4">
    <source>
        <dbReference type="ARBA" id="ARBA00022490"/>
    </source>
</evidence>
<evidence type="ECO:0000256" key="11">
    <source>
        <dbReference type="ARBA" id="ARBA00048366"/>
    </source>
</evidence>
<dbReference type="PIRSF" id="PIRSF036543">
    <property type="entry name" value="YdrC_chlamyd"/>
    <property type="match status" value="1"/>
</dbReference>
<dbReference type="EMBL" id="LN847039">
    <property type="protein sequence ID" value="CRI42393.1"/>
    <property type="molecule type" value="Genomic_DNA"/>
</dbReference>
<evidence type="ECO:0000256" key="10">
    <source>
        <dbReference type="ARBA" id="ARBA00029774"/>
    </source>
</evidence>
<keyword evidence="4" id="KW-0963">Cytoplasm</keyword>
<dbReference type="GO" id="GO:0005524">
    <property type="term" value="F:ATP binding"/>
    <property type="evidence" value="ECO:0007669"/>
    <property type="project" value="UniProtKB-KW"/>
</dbReference>
<organism evidence="13">
    <name type="scientific">Chlamydia pneumoniae</name>
    <name type="common">Chlamydophila pneumoniae</name>
    <dbReference type="NCBI Taxonomy" id="83558"/>
    <lineage>
        <taxon>Bacteria</taxon>
        <taxon>Pseudomonadati</taxon>
        <taxon>Chlamydiota</taxon>
        <taxon>Chlamydiia</taxon>
        <taxon>Chlamydiales</taxon>
        <taxon>Chlamydiaceae</taxon>
        <taxon>Chlamydia/Chlamydophila group</taxon>
        <taxon>Chlamydia</taxon>
    </lineage>
</organism>
<dbReference type="GO" id="GO:0006450">
    <property type="term" value="P:regulation of translational fidelity"/>
    <property type="evidence" value="ECO:0007669"/>
    <property type="project" value="TreeGrafter"/>
</dbReference>
<evidence type="ECO:0000259" key="12">
    <source>
        <dbReference type="PROSITE" id="PS51163"/>
    </source>
</evidence>
<evidence type="ECO:0000256" key="3">
    <source>
        <dbReference type="ARBA" id="ARBA00012584"/>
    </source>
</evidence>
<protein>
    <recommendedName>
        <fullName evidence="10">L-threonylcarbamoyladenylate synthase</fullName>
        <ecNumber evidence="3">2.7.7.87</ecNumber>
    </recommendedName>
    <alternativeName>
        <fullName evidence="10">L-threonylcarbamoyladenylate synthase</fullName>
    </alternativeName>
</protein>
<proteinExistence type="inferred from homology"/>
<dbReference type="AlphaFoldDB" id="A0A0F7WYC5"/>
<accession>A0A0F7WYC5</accession>
<evidence type="ECO:0000256" key="5">
    <source>
        <dbReference type="ARBA" id="ARBA00022679"/>
    </source>
</evidence>
<dbReference type="SUPFAM" id="SSF55821">
    <property type="entry name" value="YrdC/RibB"/>
    <property type="match status" value="1"/>
</dbReference>
<feature type="domain" description="YrdC-like" evidence="12">
    <location>
        <begin position="9"/>
        <end position="186"/>
    </location>
</feature>
<keyword evidence="8" id="KW-0547">Nucleotide-binding</keyword>
<sequence>MPDKKAQITFSLPEVMSAIHQGKIVALPTDTVYGFVLSLYASEAEERLYALKDREPSKAFALYVNSIEDIENISGYPLSPTAKKLAQLFPGAITLVVKHRNPRFPKETLAFRIVDHSVVREIVDHCGTLIGTSANLSEFPSALTAQEVFADFADHDLCIFDGPCSHGLESTVVASDPLYIYREGLISRSVIENIAGTEAKIFHRTSHAFSKHIKIYTVKNQEQLVSFLSGSLDFKGVVCEHPKPKNFYTRLREALKKKTPSIVFIYDINTSDYPELFPFLSPYYIE</sequence>
<evidence type="ECO:0000313" key="13">
    <source>
        <dbReference type="EMBL" id="CRI42393.1"/>
    </source>
</evidence>
<dbReference type="GO" id="GO:0003725">
    <property type="term" value="F:double-stranded RNA binding"/>
    <property type="evidence" value="ECO:0007669"/>
    <property type="project" value="InterPro"/>
</dbReference>
<dbReference type="InterPro" id="IPR017945">
    <property type="entry name" value="DHBP_synth_RibB-like_a/b_dom"/>
</dbReference>
<dbReference type="PANTHER" id="PTHR17490">
    <property type="entry name" value="SUA5"/>
    <property type="match status" value="1"/>
</dbReference>
<dbReference type="EC" id="2.7.7.87" evidence="3"/>
<keyword evidence="7" id="KW-0548">Nucleotidyltransferase</keyword>
<dbReference type="GO" id="GO:0061710">
    <property type="term" value="F:L-threonylcarbamoyladenylate synthase"/>
    <property type="evidence" value="ECO:0007669"/>
    <property type="project" value="UniProtKB-EC"/>
</dbReference>
<dbReference type="GO" id="GO:0000049">
    <property type="term" value="F:tRNA binding"/>
    <property type="evidence" value="ECO:0007669"/>
    <property type="project" value="TreeGrafter"/>
</dbReference>
<dbReference type="GO" id="GO:0005737">
    <property type="term" value="C:cytoplasm"/>
    <property type="evidence" value="ECO:0007669"/>
    <property type="project" value="UniProtKB-SubCell"/>
</dbReference>
<dbReference type="InterPro" id="IPR011416">
    <property type="entry name" value="YdrC-type_chlamyd"/>
</dbReference>
<evidence type="ECO:0000256" key="2">
    <source>
        <dbReference type="ARBA" id="ARBA00007663"/>
    </source>
</evidence>
<evidence type="ECO:0000256" key="7">
    <source>
        <dbReference type="ARBA" id="ARBA00022695"/>
    </source>
</evidence>
<dbReference type="GO" id="GO:0008033">
    <property type="term" value="P:tRNA processing"/>
    <property type="evidence" value="ECO:0007669"/>
    <property type="project" value="UniProtKB-KW"/>
</dbReference>
<dbReference type="Gene3D" id="3.90.870.10">
    <property type="entry name" value="DHBP synthase"/>
    <property type="match status" value="1"/>
</dbReference>
<keyword evidence="9" id="KW-0067">ATP-binding</keyword>
<evidence type="ECO:0000256" key="6">
    <source>
        <dbReference type="ARBA" id="ARBA00022694"/>
    </source>
</evidence>
<comment type="similarity">
    <text evidence="2">Belongs to the SUA5 family.</text>
</comment>
<keyword evidence="5" id="KW-0808">Transferase</keyword>
<gene>
    <name evidence="13" type="ORF">BN1224_DC9_BH_00260</name>
</gene>